<dbReference type="Proteomes" id="UP001197875">
    <property type="component" value="Unassembled WGS sequence"/>
</dbReference>
<dbReference type="Pfam" id="PF07949">
    <property type="entry name" value="YbbR"/>
    <property type="match status" value="1"/>
</dbReference>
<dbReference type="Gene3D" id="2.170.120.40">
    <property type="entry name" value="YbbR-like domain"/>
    <property type="match status" value="2"/>
</dbReference>
<dbReference type="InterPro" id="IPR053154">
    <property type="entry name" value="c-di-AMP_regulator"/>
</dbReference>
<sequence>MKKCLGNNFGLKLLSVFVAILIWLMVVNVDDPEKTKAFVIPEQRIQMTNVEEAQAKAEQDQDGKKVYSVVRDDDESGNVTVYVTARRSVLDKLTSADITVSANMQNMTLQDTVPYEVTVPGVKRENVQCFPVAMRFVLEDKSEKTYAISLSTSGQPASGYELGDVKIREGENIIIAGPTSITKTIDKVEVQVDVSNMSENKTVTGSVVITDRNGNNLSKTQMDSLEIKTSSGALIKDNEVNAVVTLWKVQQNIRLKVDTSQIQVADGYILTSVDLTPSTINLAGSEATLEALNGELVIEGIINSTGATSTIEQNIDLSDYLQDHYKKALKLESGSATAVSVRIQIEKVGTTTVSVPVSDFTIIGQAEDMKIVLTPADKVPVEVRKEDDNAAAITAKDISVTMDLSNYQNEGNYTVELQVELPDGYALESVPSIKVNLEKIQPVTETETETTEE</sequence>
<proteinExistence type="predicted"/>
<dbReference type="PANTHER" id="PTHR37804:SF1">
    <property type="entry name" value="CDAA REGULATORY PROTEIN CDAR"/>
    <property type="match status" value="1"/>
</dbReference>
<reference evidence="1 2" key="1">
    <citation type="submission" date="2021-10" db="EMBL/GenBank/DDBJ databases">
        <title>Anaerobic single-cell dispensing facilitates the cultivation of human gut bacteria.</title>
        <authorList>
            <person name="Afrizal A."/>
        </authorList>
    </citation>
    <scope>NUCLEOTIDE SEQUENCE [LARGE SCALE GENOMIC DNA]</scope>
    <source>
        <strain evidence="1 2">CLA-AA-H277</strain>
    </source>
</reference>
<evidence type="ECO:0000313" key="1">
    <source>
        <dbReference type="EMBL" id="MCC2188728.1"/>
    </source>
</evidence>
<accession>A0AAE3J4U8</accession>
<dbReference type="PANTHER" id="PTHR37804">
    <property type="entry name" value="CDAA REGULATORY PROTEIN CDAR"/>
    <property type="match status" value="1"/>
</dbReference>
<evidence type="ECO:0008006" key="3">
    <source>
        <dbReference type="Google" id="ProtNLM"/>
    </source>
</evidence>
<gene>
    <name evidence="1" type="ORF">LKD71_02625</name>
</gene>
<evidence type="ECO:0000313" key="2">
    <source>
        <dbReference type="Proteomes" id="UP001197875"/>
    </source>
</evidence>
<dbReference type="Gene3D" id="2.170.120.30">
    <property type="match status" value="2"/>
</dbReference>
<dbReference type="InterPro" id="IPR012505">
    <property type="entry name" value="YbbR"/>
</dbReference>
<keyword evidence="2" id="KW-1185">Reference proteome</keyword>
<comment type="caution">
    <text evidence="1">The sequence shown here is derived from an EMBL/GenBank/DDBJ whole genome shotgun (WGS) entry which is preliminary data.</text>
</comment>
<dbReference type="EMBL" id="JAJEPR010000003">
    <property type="protein sequence ID" value="MCC2188728.1"/>
    <property type="molecule type" value="Genomic_DNA"/>
</dbReference>
<organism evidence="1 2">
    <name type="scientific">Fusicatenibacter faecihominis</name>
    <dbReference type="NCBI Taxonomy" id="2881276"/>
    <lineage>
        <taxon>Bacteria</taxon>
        <taxon>Bacillati</taxon>
        <taxon>Bacillota</taxon>
        <taxon>Clostridia</taxon>
        <taxon>Lachnospirales</taxon>
        <taxon>Lachnospiraceae</taxon>
        <taxon>Fusicatenibacter</taxon>
    </lineage>
</organism>
<dbReference type="RefSeq" id="WP_227614232.1">
    <property type="nucleotide sequence ID" value="NZ_JAJEPR010000003.1"/>
</dbReference>
<name>A0AAE3J4U8_9FIRM</name>
<protein>
    <recommendedName>
        <fullName evidence="3">YbbR-like protein</fullName>
    </recommendedName>
</protein>
<dbReference type="AlphaFoldDB" id="A0AAE3J4U8"/>